<evidence type="ECO:0000313" key="2">
    <source>
        <dbReference type="Proteomes" id="UP001500307"/>
    </source>
</evidence>
<dbReference type="SUPFAM" id="SSF48695">
    <property type="entry name" value="Multiheme cytochromes"/>
    <property type="match status" value="1"/>
</dbReference>
<name>A0ABP8T2D9_9ACTN</name>
<sequence>METKVCVGCNIEKPIGEFHTRARKTTTYVFPKCKECHRSYTRGHYEANKGDYLTRVRARQVELTRTTREFLISYLRDHPCVDCSEGDPVVLQFDHCRGEKVANISDMVRRGWSLRTIKLEIEKCDVVCANCHQRRTARQFGWWNLAL</sequence>
<dbReference type="InterPro" id="IPR036280">
    <property type="entry name" value="Multihaem_cyt_sf"/>
</dbReference>
<dbReference type="EMBL" id="BAABGU010000041">
    <property type="protein sequence ID" value="GAA4578450.1"/>
    <property type="molecule type" value="Genomic_DNA"/>
</dbReference>
<dbReference type="Proteomes" id="UP001500307">
    <property type="component" value="Unassembled WGS sequence"/>
</dbReference>
<comment type="caution">
    <text evidence="1">The sequence shown here is derived from an EMBL/GenBank/DDBJ whole genome shotgun (WGS) entry which is preliminary data.</text>
</comment>
<proteinExistence type="predicted"/>
<reference evidence="2" key="1">
    <citation type="journal article" date="2019" name="Int. J. Syst. Evol. Microbiol.">
        <title>The Global Catalogue of Microorganisms (GCM) 10K type strain sequencing project: providing services to taxonomists for standard genome sequencing and annotation.</title>
        <authorList>
            <consortium name="The Broad Institute Genomics Platform"/>
            <consortium name="The Broad Institute Genome Sequencing Center for Infectious Disease"/>
            <person name="Wu L."/>
            <person name="Ma J."/>
        </authorList>
    </citation>
    <scope>NUCLEOTIDE SEQUENCE [LARGE SCALE GENOMIC DNA]</scope>
    <source>
        <strain evidence="2">JCM 3175</strain>
    </source>
</reference>
<accession>A0ABP8T2D9</accession>
<evidence type="ECO:0000313" key="1">
    <source>
        <dbReference type="EMBL" id="GAA4578450.1"/>
    </source>
</evidence>
<dbReference type="RefSeq" id="WP_346124183.1">
    <property type="nucleotide sequence ID" value="NZ_BAABGU010000041.1"/>
</dbReference>
<protein>
    <recommendedName>
        <fullName evidence="3">HNH endonuclease</fullName>
    </recommendedName>
</protein>
<keyword evidence="2" id="KW-1185">Reference proteome</keyword>
<evidence type="ECO:0008006" key="3">
    <source>
        <dbReference type="Google" id="ProtNLM"/>
    </source>
</evidence>
<gene>
    <name evidence="1" type="ORF">GCM10023176_54400</name>
</gene>
<organism evidence="1 2">
    <name type="scientific">Micromonospora coerulea</name>
    <dbReference type="NCBI Taxonomy" id="47856"/>
    <lineage>
        <taxon>Bacteria</taxon>
        <taxon>Bacillati</taxon>
        <taxon>Actinomycetota</taxon>
        <taxon>Actinomycetes</taxon>
        <taxon>Micromonosporales</taxon>
        <taxon>Micromonosporaceae</taxon>
        <taxon>Micromonospora</taxon>
    </lineage>
</organism>